<evidence type="ECO:0000256" key="1">
    <source>
        <dbReference type="SAM" id="SignalP"/>
    </source>
</evidence>
<evidence type="ECO:0000313" key="3">
    <source>
        <dbReference type="Proteomes" id="UP000886476"/>
    </source>
</evidence>
<proteinExistence type="predicted"/>
<reference evidence="2" key="1">
    <citation type="submission" date="2020-05" db="EMBL/GenBank/DDBJ databases">
        <title>Nod-independent and nitrogen-fixing Bradyrhizobium aeschynomene sp. nov. isolated from nodules of Aeschynomene indica.</title>
        <authorList>
            <person name="Zhang Z."/>
        </authorList>
    </citation>
    <scope>NUCLEOTIDE SEQUENCE</scope>
    <source>
        <strain evidence="2">83012</strain>
    </source>
</reference>
<feature type="signal peptide" evidence="1">
    <location>
        <begin position="1"/>
        <end position="20"/>
    </location>
</feature>
<accession>A0ABX2C5I1</accession>
<sequence>MKSIMTGALLLVITSGASFAGTPLIDARQNAQSHRIYNGIASGRLTYPETKQLVRGQIHVQRLENRAKADGVVTPFERARINVAQSVQGARIFWKKHN</sequence>
<keyword evidence="3" id="KW-1185">Reference proteome</keyword>
<organism evidence="2 3">
    <name type="scientific">Bradyrhizobium aeschynomenes</name>
    <dbReference type="NCBI Taxonomy" id="2734909"/>
    <lineage>
        <taxon>Bacteria</taxon>
        <taxon>Pseudomonadati</taxon>
        <taxon>Pseudomonadota</taxon>
        <taxon>Alphaproteobacteria</taxon>
        <taxon>Hyphomicrobiales</taxon>
        <taxon>Nitrobacteraceae</taxon>
        <taxon>Bradyrhizobium</taxon>
    </lineage>
</organism>
<keyword evidence="1" id="KW-0732">Signal</keyword>
<name>A0ABX2C5I1_9BRAD</name>
<evidence type="ECO:0008006" key="4">
    <source>
        <dbReference type="Google" id="ProtNLM"/>
    </source>
</evidence>
<comment type="caution">
    <text evidence="2">The sequence shown here is derived from an EMBL/GenBank/DDBJ whole genome shotgun (WGS) entry which is preliminary data.</text>
</comment>
<gene>
    <name evidence="2" type="ORF">HL667_00870</name>
</gene>
<dbReference type="EMBL" id="JABFDN010000001">
    <property type="protein sequence ID" value="NPU63544.1"/>
    <property type="molecule type" value="Genomic_DNA"/>
</dbReference>
<feature type="chain" id="PRO_5045342895" description="DUF4148 domain-containing protein" evidence="1">
    <location>
        <begin position="21"/>
        <end position="98"/>
    </location>
</feature>
<dbReference type="RefSeq" id="WP_172108097.1">
    <property type="nucleotide sequence ID" value="NZ_JABFDN010000001.1"/>
</dbReference>
<protein>
    <recommendedName>
        <fullName evidence="4">DUF4148 domain-containing protein</fullName>
    </recommendedName>
</protein>
<evidence type="ECO:0000313" key="2">
    <source>
        <dbReference type="EMBL" id="NPU63544.1"/>
    </source>
</evidence>
<dbReference type="Proteomes" id="UP000886476">
    <property type="component" value="Unassembled WGS sequence"/>
</dbReference>